<gene>
    <name evidence="1" type="ORF">Nepgr_000753</name>
</gene>
<dbReference type="AlphaFoldDB" id="A0AAD3P6Z4"/>
<name>A0AAD3P6Z4_NEPGR</name>
<keyword evidence="2" id="KW-1185">Reference proteome</keyword>
<dbReference type="EMBL" id="BSYO01000001">
    <property type="protein sequence ID" value="GMG98913.1"/>
    <property type="molecule type" value="Genomic_DNA"/>
</dbReference>
<dbReference type="Proteomes" id="UP001279734">
    <property type="component" value="Unassembled WGS sequence"/>
</dbReference>
<proteinExistence type="predicted"/>
<accession>A0AAD3P6Z4</accession>
<organism evidence="1 2">
    <name type="scientific">Nepenthes gracilis</name>
    <name type="common">Slender pitcher plant</name>
    <dbReference type="NCBI Taxonomy" id="150966"/>
    <lineage>
        <taxon>Eukaryota</taxon>
        <taxon>Viridiplantae</taxon>
        <taxon>Streptophyta</taxon>
        <taxon>Embryophyta</taxon>
        <taxon>Tracheophyta</taxon>
        <taxon>Spermatophyta</taxon>
        <taxon>Magnoliopsida</taxon>
        <taxon>eudicotyledons</taxon>
        <taxon>Gunneridae</taxon>
        <taxon>Pentapetalae</taxon>
        <taxon>Caryophyllales</taxon>
        <taxon>Nepenthaceae</taxon>
        <taxon>Nepenthes</taxon>
    </lineage>
</organism>
<evidence type="ECO:0000313" key="2">
    <source>
        <dbReference type="Proteomes" id="UP001279734"/>
    </source>
</evidence>
<sequence>MTEISPHPPPTYRPICRSAINSRLEMTAKSQQAIILVPVPKLQRVAMLFPQHFQIPIKKNTPPTDAPCFTDSTSGENFLGFIIAPSEFICGHKIFDPCLSVCHR</sequence>
<reference evidence="1" key="1">
    <citation type="submission" date="2023-05" db="EMBL/GenBank/DDBJ databases">
        <title>Nepenthes gracilis genome sequencing.</title>
        <authorList>
            <person name="Fukushima K."/>
        </authorList>
    </citation>
    <scope>NUCLEOTIDE SEQUENCE</scope>
    <source>
        <strain evidence="1">SING2019-196</strain>
    </source>
</reference>
<comment type="caution">
    <text evidence="1">The sequence shown here is derived from an EMBL/GenBank/DDBJ whole genome shotgun (WGS) entry which is preliminary data.</text>
</comment>
<protein>
    <submittedName>
        <fullName evidence="1">Uncharacterized protein</fullName>
    </submittedName>
</protein>
<evidence type="ECO:0000313" key="1">
    <source>
        <dbReference type="EMBL" id="GMG98913.1"/>
    </source>
</evidence>